<organism evidence="1 2">
    <name type="scientific">Cohnella pontilimi</name>
    <dbReference type="NCBI Taxonomy" id="2564100"/>
    <lineage>
        <taxon>Bacteria</taxon>
        <taxon>Bacillati</taxon>
        <taxon>Bacillota</taxon>
        <taxon>Bacilli</taxon>
        <taxon>Bacillales</taxon>
        <taxon>Paenibacillaceae</taxon>
        <taxon>Cohnella</taxon>
    </lineage>
</organism>
<protein>
    <recommendedName>
        <fullName evidence="3">DUF559 domain-containing protein</fullName>
    </recommendedName>
</protein>
<dbReference type="OrthoDB" id="2677830at2"/>
<accession>A0A4U0FFA6</accession>
<evidence type="ECO:0000313" key="2">
    <source>
        <dbReference type="Proteomes" id="UP000309673"/>
    </source>
</evidence>
<dbReference type="AlphaFoldDB" id="A0A4U0FFA6"/>
<reference evidence="1 2" key="1">
    <citation type="submission" date="2019-04" db="EMBL/GenBank/DDBJ databases">
        <title>Cohnella sp. nov., isolated from soil.</title>
        <authorList>
            <person name="Kim W."/>
        </authorList>
    </citation>
    <scope>NUCLEOTIDE SEQUENCE [LARGE SCALE GENOMIC DNA]</scope>
    <source>
        <strain evidence="1 2">CAU 1483</strain>
    </source>
</reference>
<dbReference type="EMBL" id="SUPK01000005">
    <property type="protein sequence ID" value="TJY42042.1"/>
    <property type="molecule type" value="Genomic_DNA"/>
</dbReference>
<evidence type="ECO:0008006" key="3">
    <source>
        <dbReference type="Google" id="ProtNLM"/>
    </source>
</evidence>
<proteinExistence type="predicted"/>
<evidence type="ECO:0000313" key="1">
    <source>
        <dbReference type="EMBL" id="TJY42042.1"/>
    </source>
</evidence>
<keyword evidence="2" id="KW-1185">Reference proteome</keyword>
<comment type="caution">
    <text evidence="1">The sequence shown here is derived from an EMBL/GenBank/DDBJ whole genome shotgun (WGS) entry which is preliminary data.</text>
</comment>
<dbReference type="Proteomes" id="UP000309673">
    <property type="component" value="Unassembled WGS sequence"/>
</dbReference>
<sequence>MAFEKAHTEWIGSHLGRRKGERRGRLKRGHAHAEKLFSEKVWYVLKGNFDDLHPEYEVLDWRGRPYFADFAYLLGHYLRLIIEIKGYNSHVRDKDRKGHCDECIRETFLQGVGYRVVSFSYDDVNERPELCITLLRFLLSQFEPQNKPTERQVLGEQEIIRLAITLVREVRPIDVERHLRVNNRTATRMLQNLCVKGRMRPIVRENGVRVLQYELVKGRLLD</sequence>
<name>A0A4U0FFA6_9BACL</name>
<gene>
    <name evidence="1" type="ORF">E5161_12345</name>
</gene>